<organism evidence="1 2">
    <name type="scientific">Effrenium voratum</name>
    <dbReference type="NCBI Taxonomy" id="2562239"/>
    <lineage>
        <taxon>Eukaryota</taxon>
        <taxon>Sar</taxon>
        <taxon>Alveolata</taxon>
        <taxon>Dinophyceae</taxon>
        <taxon>Suessiales</taxon>
        <taxon>Symbiodiniaceae</taxon>
        <taxon>Effrenium</taxon>
    </lineage>
</organism>
<evidence type="ECO:0000313" key="2">
    <source>
        <dbReference type="Proteomes" id="UP001178507"/>
    </source>
</evidence>
<feature type="non-terminal residue" evidence="1">
    <location>
        <position position="1"/>
    </location>
</feature>
<proteinExistence type="predicted"/>
<protein>
    <submittedName>
        <fullName evidence="1">Uncharacterized protein</fullName>
    </submittedName>
</protein>
<feature type="non-terminal residue" evidence="1">
    <location>
        <position position="116"/>
    </location>
</feature>
<evidence type="ECO:0000313" key="1">
    <source>
        <dbReference type="EMBL" id="CAJ1387133.1"/>
    </source>
</evidence>
<comment type="caution">
    <text evidence="1">The sequence shown here is derived from an EMBL/GenBank/DDBJ whole genome shotgun (WGS) entry which is preliminary data.</text>
</comment>
<dbReference type="Proteomes" id="UP001178507">
    <property type="component" value="Unassembled WGS sequence"/>
</dbReference>
<sequence length="116" mass="12882">SLNTALPDPIQRNLLQQFIDLRAVSGSSKAFCSIGMDGSEEEALVCLFEMGWVTHVSENQKSSAAEKSKDMWQLTSKPLELIKVQFALGCPFSVFQRRSGVALKDATIFELMIQLQ</sequence>
<keyword evidence="2" id="KW-1185">Reference proteome</keyword>
<accession>A0AA36IG47</accession>
<dbReference type="AlphaFoldDB" id="A0AA36IG47"/>
<dbReference type="EMBL" id="CAUJNA010001467">
    <property type="protein sequence ID" value="CAJ1387133.1"/>
    <property type="molecule type" value="Genomic_DNA"/>
</dbReference>
<name>A0AA36IG47_9DINO</name>
<reference evidence="1" key="1">
    <citation type="submission" date="2023-08" db="EMBL/GenBank/DDBJ databases">
        <authorList>
            <person name="Chen Y."/>
            <person name="Shah S."/>
            <person name="Dougan E. K."/>
            <person name="Thang M."/>
            <person name="Chan C."/>
        </authorList>
    </citation>
    <scope>NUCLEOTIDE SEQUENCE</scope>
</reference>
<gene>
    <name evidence="1" type="ORF">EVOR1521_LOCUS13265</name>
</gene>